<dbReference type="EMBL" id="AFYH01109894">
    <property type="status" value="NOT_ANNOTATED_CDS"/>
    <property type="molecule type" value="Genomic_DNA"/>
</dbReference>
<dbReference type="GeneTree" id="ENSGT00390000008765"/>
<dbReference type="Proteomes" id="UP000008672">
    <property type="component" value="Unassembled WGS sequence"/>
</dbReference>
<reference evidence="4" key="3">
    <citation type="submission" date="2025-09" db="UniProtKB">
        <authorList>
            <consortium name="Ensembl"/>
        </authorList>
    </citation>
    <scope>IDENTIFICATION</scope>
</reference>
<feature type="region of interest" description="Disordered" evidence="2">
    <location>
        <begin position="302"/>
        <end position="344"/>
    </location>
</feature>
<reference evidence="4" key="2">
    <citation type="submission" date="2025-08" db="UniProtKB">
        <authorList>
            <consortium name="Ensembl"/>
        </authorList>
    </citation>
    <scope>IDENTIFICATION</scope>
</reference>
<evidence type="ECO:0000313" key="4">
    <source>
        <dbReference type="Ensembl" id="ENSLACP00000011023.1"/>
    </source>
</evidence>
<sequence>MSSFSNRKSSGLKFAEQQLQKHGWQHGKGLGRRENGIQEAIKVKIKCDSAGVGHNVGEQFTFHWWDHAFNKAASNISVESKEDGVQVKKTSVDDGKVSNKKPWKQHTKDRLYGHFIKAATLMSGGEQPVVSESSESIAGEEEDPDLSSSTKLTDEELVRACGGRTAHKGARHGLTMSAKLARLEKQEQEFLAKYTKNNQASSSWPKLGREIPQTVATGEEGTQRTKKKKKRKSKESDPTPQEGAVELSERKEPKLKKLKKEERETETQGVEEEKRKKKREIHFEPEAAILAESELAALEDMVNEKKKKRKKKKEIEETEMEQNTTVETKKKKRKKNKEGKQERL</sequence>
<dbReference type="SMART" id="SM00443">
    <property type="entry name" value="G_patch"/>
    <property type="match status" value="1"/>
</dbReference>
<dbReference type="InParanoid" id="H3AN02"/>
<dbReference type="GO" id="GO:0005730">
    <property type="term" value="C:nucleolus"/>
    <property type="evidence" value="ECO:0007669"/>
    <property type="project" value="TreeGrafter"/>
</dbReference>
<dbReference type="InterPro" id="IPR050656">
    <property type="entry name" value="PINX1"/>
</dbReference>
<protein>
    <recommendedName>
        <fullName evidence="1">G patch domain-containing protein 4</fullName>
    </recommendedName>
</protein>
<dbReference type="CTD" id="54865"/>
<dbReference type="AlphaFoldDB" id="H3AN02"/>
<dbReference type="GeneID" id="102355319"/>
<accession>H3AN02</accession>
<feature type="region of interest" description="Disordered" evidence="2">
    <location>
        <begin position="123"/>
        <end position="153"/>
    </location>
</feature>
<dbReference type="Bgee" id="ENSLACG00000009700">
    <property type="expression patterns" value="Expressed in pharyngeal gill and 6 other cell types or tissues"/>
</dbReference>
<dbReference type="Pfam" id="PF01585">
    <property type="entry name" value="G-patch"/>
    <property type="match status" value="1"/>
</dbReference>
<dbReference type="PANTHER" id="PTHR23149:SF9">
    <property type="entry name" value="G PATCH DOMAIN-CONTAINING PROTEIN 4"/>
    <property type="match status" value="1"/>
</dbReference>
<dbReference type="EMBL" id="AFYH01109895">
    <property type="status" value="NOT_ANNOTATED_CDS"/>
    <property type="molecule type" value="Genomic_DNA"/>
</dbReference>
<dbReference type="HOGENOM" id="CLU_047130_1_0_1"/>
<organism evidence="4 5">
    <name type="scientific">Latimeria chalumnae</name>
    <name type="common">Coelacanth</name>
    <dbReference type="NCBI Taxonomy" id="7897"/>
    <lineage>
        <taxon>Eukaryota</taxon>
        <taxon>Metazoa</taxon>
        <taxon>Chordata</taxon>
        <taxon>Craniata</taxon>
        <taxon>Vertebrata</taxon>
        <taxon>Euteleostomi</taxon>
        <taxon>Coelacanthiformes</taxon>
        <taxon>Coelacanthidae</taxon>
        <taxon>Latimeria</taxon>
    </lineage>
</organism>
<evidence type="ECO:0000259" key="3">
    <source>
        <dbReference type="PROSITE" id="PS50174"/>
    </source>
</evidence>
<dbReference type="GO" id="GO:0003676">
    <property type="term" value="F:nucleic acid binding"/>
    <property type="evidence" value="ECO:0007669"/>
    <property type="project" value="InterPro"/>
</dbReference>
<dbReference type="RefSeq" id="XP_006000331.1">
    <property type="nucleotide sequence ID" value="XM_006000269.3"/>
</dbReference>
<dbReference type="STRING" id="7897.ENSLACP00000011023"/>
<feature type="region of interest" description="Disordered" evidence="2">
    <location>
        <begin position="81"/>
        <end position="104"/>
    </location>
</feature>
<dbReference type="PROSITE" id="PS50174">
    <property type="entry name" value="G_PATCH"/>
    <property type="match status" value="1"/>
</dbReference>
<keyword evidence="5" id="KW-1185">Reference proteome</keyword>
<feature type="domain" description="G-patch" evidence="3">
    <location>
        <begin position="11"/>
        <end position="57"/>
    </location>
</feature>
<evidence type="ECO:0000256" key="2">
    <source>
        <dbReference type="SAM" id="MobiDB-lite"/>
    </source>
</evidence>
<feature type="compositionally biased region" description="Basic and acidic residues" evidence="2">
    <location>
        <begin position="259"/>
        <end position="274"/>
    </location>
</feature>
<dbReference type="KEGG" id="lcm:102355319"/>
<dbReference type="InterPro" id="IPR000467">
    <property type="entry name" value="G_patch_dom"/>
</dbReference>
<gene>
    <name evidence="4" type="primary">GPATCH4</name>
</gene>
<dbReference type="OMA" id="ILGKYGW"/>
<dbReference type="Ensembl" id="ENSLACT00000011106.1">
    <property type="protein sequence ID" value="ENSLACP00000011023.1"/>
    <property type="gene ID" value="ENSLACG00000009700.1"/>
</dbReference>
<dbReference type="OrthoDB" id="10019757at2759"/>
<proteinExistence type="predicted"/>
<reference evidence="5" key="1">
    <citation type="submission" date="2011-08" db="EMBL/GenBank/DDBJ databases">
        <title>The draft genome of Latimeria chalumnae.</title>
        <authorList>
            <person name="Di Palma F."/>
            <person name="Alfoldi J."/>
            <person name="Johnson J."/>
            <person name="Berlin A."/>
            <person name="Gnerre S."/>
            <person name="Jaffe D."/>
            <person name="MacCallum I."/>
            <person name="Young S."/>
            <person name="Walker B.J."/>
            <person name="Lander E."/>
            <person name="Lindblad-Toh K."/>
        </authorList>
    </citation>
    <scope>NUCLEOTIDE SEQUENCE [LARGE SCALE GENOMIC DNA]</scope>
    <source>
        <strain evidence="5">Wild caught</strain>
    </source>
</reference>
<feature type="compositionally biased region" description="Basic and acidic residues" evidence="2">
    <location>
        <begin position="81"/>
        <end position="97"/>
    </location>
</feature>
<dbReference type="PANTHER" id="PTHR23149">
    <property type="entry name" value="G PATCH DOMAIN CONTAINING PROTEIN"/>
    <property type="match status" value="1"/>
</dbReference>
<name>H3AN02_LATCH</name>
<evidence type="ECO:0000256" key="1">
    <source>
        <dbReference type="ARBA" id="ARBA00040365"/>
    </source>
</evidence>
<dbReference type="eggNOG" id="KOG2809">
    <property type="taxonomic scope" value="Eukaryota"/>
</dbReference>
<feature type="compositionally biased region" description="Basic residues" evidence="2">
    <location>
        <begin position="224"/>
        <end position="233"/>
    </location>
</feature>
<evidence type="ECO:0000313" key="5">
    <source>
        <dbReference type="Proteomes" id="UP000008672"/>
    </source>
</evidence>
<feature type="region of interest" description="Disordered" evidence="2">
    <location>
        <begin position="196"/>
        <end position="287"/>
    </location>
</feature>